<evidence type="ECO:0000313" key="1">
    <source>
        <dbReference type="EMBL" id="ESP88687.1"/>
    </source>
</evidence>
<proteinExistence type="predicted"/>
<name>V4IZV5_9EURY</name>
<comment type="caution">
    <text evidence="1">The sequence shown here is derived from an EMBL/GenBank/DDBJ whole genome shotgun (WGS) entry which is preliminary data.</text>
</comment>
<evidence type="ECO:0000313" key="2">
    <source>
        <dbReference type="Proteomes" id="UP000017840"/>
    </source>
</evidence>
<accession>V4IZV5</accession>
<gene>
    <name evidence="1" type="ORF">K933_07548</name>
</gene>
<reference evidence="1 2" key="1">
    <citation type="journal article" date="2013" name="Genome Announc.">
        <title>Draft Genome Sequence of 'Candidatus Halobonum tyrrellensis' Strain G22, Isolated from the Hypersaline Waters of Lake Tyrrell, Australia.</title>
        <authorList>
            <person name="Ugalde J.A."/>
            <person name="Narasingarao P."/>
            <person name="Kuo S."/>
            <person name="Podell S."/>
            <person name="Allen E.E."/>
        </authorList>
    </citation>
    <scope>NUCLEOTIDE SEQUENCE [LARGE SCALE GENOMIC DNA]</scope>
    <source>
        <strain evidence="1 2">G22</strain>
    </source>
</reference>
<dbReference type="Proteomes" id="UP000017840">
    <property type="component" value="Unassembled WGS sequence"/>
</dbReference>
<keyword evidence="2" id="KW-1185">Reference proteome</keyword>
<dbReference type="AlphaFoldDB" id="V4IZV5"/>
<dbReference type="EMBL" id="ASGZ01000026">
    <property type="protein sequence ID" value="ESP88687.1"/>
    <property type="molecule type" value="Genomic_DNA"/>
</dbReference>
<organism evidence="1 2">
    <name type="scientific">Candidatus Halobonum tyrrellensis G22</name>
    <dbReference type="NCBI Taxonomy" id="1324957"/>
    <lineage>
        <taxon>Archaea</taxon>
        <taxon>Methanobacteriati</taxon>
        <taxon>Methanobacteriota</taxon>
        <taxon>Stenosarchaea group</taxon>
        <taxon>Halobacteria</taxon>
        <taxon>Halobacteriales</taxon>
        <taxon>Haloferacaceae</taxon>
        <taxon>Candidatus Halobonum</taxon>
    </lineage>
</organism>
<sequence length="192" mass="20186">MGAMALVGGAGVLASTGSAAAEVSVNSNEVSAANPDGEIEGVYITPKGGISWENFDEQVDHIHLKIESRVTKKNETALTGWRTAFENTWDLKGEAALGNSFDVGPILGAINLYGDAKEGEAGGSTEYFNVSADGATVRRRVELRFTVDLLHGDRLADPKSEANIVEEAAFYADSTNEEATSGISVDNDAGMD</sequence>
<protein>
    <submittedName>
        <fullName evidence="1">Uncharacterized protein</fullName>
    </submittedName>
</protein>